<name>A0AAN9VC20_9ORTH</name>
<feature type="transmembrane region" description="Helical" evidence="7">
    <location>
        <begin position="94"/>
        <end position="118"/>
    </location>
</feature>
<feature type="transmembrane region" description="Helical" evidence="7">
    <location>
        <begin position="272"/>
        <end position="292"/>
    </location>
</feature>
<comment type="similarity">
    <text evidence="2">Belongs to the TMEM19 family.</text>
</comment>
<reference evidence="8 9" key="1">
    <citation type="submission" date="2024-03" db="EMBL/GenBank/DDBJ databases">
        <title>The genome assembly and annotation of the cricket Gryllus longicercus Weissman &amp; Gray.</title>
        <authorList>
            <person name="Szrajer S."/>
            <person name="Gray D."/>
            <person name="Ylla G."/>
        </authorList>
    </citation>
    <scope>NUCLEOTIDE SEQUENCE [LARGE SCALE GENOMIC DNA]</scope>
    <source>
        <strain evidence="8">DAG 2021-001</strain>
        <tissue evidence="8">Whole body minus gut</tissue>
    </source>
</reference>
<protein>
    <recommendedName>
        <fullName evidence="3">Transmembrane protein 19</fullName>
    </recommendedName>
</protein>
<evidence type="ECO:0000256" key="5">
    <source>
        <dbReference type="ARBA" id="ARBA00022989"/>
    </source>
</evidence>
<evidence type="ECO:0000256" key="7">
    <source>
        <dbReference type="SAM" id="Phobius"/>
    </source>
</evidence>
<gene>
    <name evidence="8" type="ORF">R5R35_012842</name>
</gene>
<comment type="subcellular location">
    <subcellularLocation>
        <location evidence="1">Membrane</location>
        <topology evidence="1">Multi-pass membrane protein</topology>
    </subcellularLocation>
</comment>
<evidence type="ECO:0000313" key="9">
    <source>
        <dbReference type="Proteomes" id="UP001378592"/>
    </source>
</evidence>
<evidence type="ECO:0000313" key="8">
    <source>
        <dbReference type="EMBL" id="KAK7793201.1"/>
    </source>
</evidence>
<feature type="transmembrane region" description="Helical" evidence="7">
    <location>
        <begin position="146"/>
        <end position="165"/>
    </location>
</feature>
<dbReference type="InterPro" id="IPR002794">
    <property type="entry name" value="DUF92_TMEM19"/>
</dbReference>
<feature type="transmembrane region" description="Helical" evidence="7">
    <location>
        <begin position="21"/>
        <end position="45"/>
    </location>
</feature>
<dbReference type="Proteomes" id="UP001378592">
    <property type="component" value="Unassembled WGS sequence"/>
</dbReference>
<dbReference type="EMBL" id="JAZDUA010000398">
    <property type="protein sequence ID" value="KAK7793201.1"/>
    <property type="molecule type" value="Genomic_DNA"/>
</dbReference>
<feature type="transmembrane region" description="Helical" evidence="7">
    <location>
        <begin position="65"/>
        <end position="82"/>
    </location>
</feature>
<accession>A0AAN9VC20</accession>
<evidence type="ECO:0000256" key="3">
    <source>
        <dbReference type="ARBA" id="ARBA00014258"/>
    </source>
</evidence>
<dbReference type="AlphaFoldDB" id="A0AAN9VC20"/>
<dbReference type="GO" id="GO:0016020">
    <property type="term" value="C:membrane"/>
    <property type="evidence" value="ECO:0007669"/>
    <property type="project" value="UniProtKB-SubCell"/>
</dbReference>
<dbReference type="PANTHER" id="PTHR13353">
    <property type="entry name" value="TRANSMEMBRANE PROTEIN 19"/>
    <property type="match status" value="1"/>
</dbReference>
<evidence type="ECO:0000256" key="1">
    <source>
        <dbReference type="ARBA" id="ARBA00004141"/>
    </source>
</evidence>
<organism evidence="8 9">
    <name type="scientific">Gryllus longicercus</name>
    <dbReference type="NCBI Taxonomy" id="2509291"/>
    <lineage>
        <taxon>Eukaryota</taxon>
        <taxon>Metazoa</taxon>
        <taxon>Ecdysozoa</taxon>
        <taxon>Arthropoda</taxon>
        <taxon>Hexapoda</taxon>
        <taxon>Insecta</taxon>
        <taxon>Pterygota</taxon>
        <taxon>Neoptera</taxon>
        <taxon>Polyneoptera</taxon>
        <taxon>Orthoptera</taxon>
        <taxon>Ensifera</taxon>
        <taxon>Gryllidea</taxon>
        <taxon>Grylloidea</taxon>
        <taxon>Gryllidae</taxon>
        <taxon>Gryllinae</taxon>
        <taxon>Gryllus</taxon>
    </lineage>
</organism>
<comment type="caution">
    <text evidence="8">The sequence shown here is derived from an EMBL/GenBank/DDBJ whole genome shotgun (WGS) entry which is preliminary data.</text>
</comment>
<dbReference type="PANTHER" id="PTHR13353:SF5">
    <property type="entry name" value="TRANSMEMBRANE PROTEIN 19"/>
    <property type="match status" value="1"/>
</dbReference>
<feature type="transmembrane region" description="Helical" evidence="7">
    <location>
        <begin position="230"/>
        <end position="252"/>
    </location>
</feature>
<proteinExistence type="inferred from homology"/>
<keyword evidence="5 7" id="KW-1133">Transmembrane helix</keyword>
<evidence type="ECO:0000256" key="6">
    <source>
        <dbReference type="ARBA" id="ARBA00023136"/>
    </source>
</evidence>
<evidence type="ECO:0000256" key="4">
    <source>
        <dbReference type="ARBA" id="ARBA00022692"/>
    </source>
</evidence>
<keyword evidence="6 7" id="KW-0472">Membrane</keyword>
<keyword evidence="4 7" id="KW-0812">Transmembrane</keyword>
<evidence type="ECO:0000256" key="2">
    <source>
        <dbReference type="ARBA" id="ARBA00009012"/>
    </source>
</evidence>
<keyword evidence="9" id="KW-1185">Reference proteome</keyword>
<sequence>MENLSRISVEEKEDDRQKSSTFLPIVICALALPVSMVMWIGNLAFSFFALERTHLHEDGTVIPPTRWLAATGIPLFIAAWGLKKKSLDKSGAGLGLFMGFILTLTSYSFLASLLMFFVSSSKATKFRANKKRKLEEDFREGGQRNWVQVLCNGGIATLLAILYLLDVGWEERPIDFYKDYRASWLGLGILGSLACCNGDTWASELGAVVGGGEPFLITTRKRVPRGTNGGVTFAGLFFSVIGGAAVGLAYYVALLYCVDPDVLGASPQQWPLIVVGALAGLFGGIVDSLLGATLQYSGLNERTGCVVERAGRGVRHISGIQLLDNHSVNLVSSLLMGLLTPKFAGVLFL</sequence>
<dbReference type="Pfam" id="PF01940">
    <property type="entry name" value="DUF92"/>
    <property type="match status" value="1"/>
</dbReference>